<evidence type="ECO:0000313" key="4">
    <source>
        <dbReference type="EMBL" id="CAB3979986.1"/>
    </source>
</evidence>
<dbReference type="InterPro" id="IPR027417">
    <property type="entry name" value="P-loop_NTPase"/>
</dbReference>
<proteinExistence type="predicted"/>
<keyword evidence="5" id="KW-1185">Reference proteome</keyword>
<dbReference type="Pfam" id="PF00931">
    <property type="entry name" value="NB-ARC"/>
    <property type="match status" value="1"/>
</dbReference>
<dbReference type="SMART" id="SM00028">
    <property type="entry name" value="TPR"/>
    <property type="match status" value="4"/>
</dbReference>
<dbReference type="SUPFAM" id="SSF52540">
    <property type="entry name" value="P-loop containing nucleoside triphosphate hydrolases"/>
    <property type="match status" value="1"/>
</dbReference>
<organism evidence="4 5">
    <name type="scientific">Paramuricea clavata</name>
    <name type="common">Red gorgonian</name>
    <name type="synonym">Violescent sea-whip</name>
    <dbReference type="NCBI Taxonomy" id="317549"/>
    <lineage>
        <taxon>Eukaryota</taxon>
        <taxon>Metazoa</taxon>
        <taxon>Cnidaria</taxon>
        <taxon>Anthozoa</taxon>
        <taxon>Octocorallia</taxon>
        <taxon>Malacalcyonacea</taxon>
        <taxon>Plexauridae</taxon>
        <taxon>Paramuricea</taxon>
    </lineage>
</organism>
<dbReference type="Gene3D" id="3.40.50.300">
    <property type="entry name" value="P-loop containing nucleotide triphosphate hydrolases"/>
    <property type="match status" value="1"/>
</dbReference>
<feature type="non-terminal residue" evidence="4">
    <location>
        <position position="1"/>
    </location>
</feature>
<evidence type="ECO:0000259" key="3">
    <source>
        <dbReference type="Pfam" id="PF00931"/>
    </source>
</evidence>
<protein>
    <recommendedName>
        <fullName evidence="3">NB-ARC domain-containing protein</fullName>
    </recommendedName>
</protein>
<keyword evidence="2" id="KW-0802">TPR repeat</keyword>
<name>A0A6S7FW08_PARCT</name>
<comment type="caution">
    <text evidence="4">The sequence shown here is derived from an EMBL/GenBank/DDBJ whole genome shotgun (WGS) entry which is preliminary data.</text>
</comment>
<sequence>DDVDDGMTKALNILPTLSTLPGKPFHKCFKRSREVEEMWFIYESMNSENEAHLTSLYLTGPPGSGKTQLARQFGEKFLKHTPNDNSPVVLTINVESMKSLIKSTKDVLHQLNLVKADNTKESDEIKVVQLYMETLRNILIKYPGKWLLIFDNMFCDKDFKGILPQPGCENWGDGKIIITSQNSDLAPVCHEYAKTYTLMHGLEEKDAVNLLGKISGLKEDEFAVCLARELDFFPLSLACSATYVSQMITDRPSSNFSWRNFLELYRKHKGKLTFRAFEANVYPHSMVVAARLATNRLAEYSNVLRHAFDFLSYCTISPVPLVIVSNFVQASLSCDAISDEIMAEISRCSLLSNSSSSFETVENIEFHQVMGEAFVSVREERAAAQKLDTEERRKEYASLLHSLRESLEKAISDYDRTSVSLKVLASPHLKSIINFGKAQQWTDCEEFVVILAFLADCLYHVPGVTEAERISYCELAHEIAHRLPEPMKSIRYCHVLKTLGFYYREANRFEEAVAVLEEAVTVLEEGLRLTHGEDSKEWIALKSSTLNVLSWTYKLQTKFDLAEQTMKESIHLAKISFGDNHQEVIERLCNLAIIYREKQDISKAKETADQARQMAEITTDEWHLTRAQAANYSAKIYLRYAEMIDNPGKKNELLNESLKLHSNALTIYENVLGKNHIYVAGVCMTYALVYKELNDIDRALELVKRAEEIYQDVEHVQLSYALRCKTEVLLPLGKADDAENAIKRSIEIENCGRARFLLSDVYLQQKKYQESRAIIQEVLTRWKSGVLPPTHIWVKHAERIKQQCDRGILKTYIFRLLPVVVLLVSIFLGIWYKSNM</sequence>
<dbReference type="EMBL" id="CACRXK020000247">
    <property type="protein sequence ID" value="CAB3979986.1"/>
    <property type="molecule type" value="Genomic_DNA"/>
</dbReference>
<evidence type="ECO:0000313" key="5">
    <source>
        <dbReference type="Proteomes" id="UP001152795"/>
    </source>
</evidence>
<dbReference type="Proteomes" id="UP001152795">
    <property type="component" value="Unassembled WGS sequence"/>
</dbReference>
<keyword evidence="1" id="KW-0677">Repeat</keyword>
<dbReference type="Pfam" id="PF13374">
    <property type="entry name" value="TPR_10"/>
    <property type="match status" value="1"/>
</dbReference>
<gene>
    <name evidence="4" type="ORF">PACLA_8A046505</name>
</gene>
<evidence type="ECO:0000256" key="2">
    <source>
        <dbReference type="ARBA" id="ARBA00022803"/>
    </source>
</evidence>
<dbReference type="InterPro" id="IPR011990">
    <property type="entry name" value="TPR-like_helical_dom_sf"/>
</dbReference>
<dbReference type="PANTHER" id="PTHR45641">
    <property type="entry name" value="TETRATRICOPEPTIDE REPEAT PROTEIN (AFU_ORTHOLOGUE AFUA_6G03870)"/>
    <property type="match status" value="1"/>
</dbReference>
<dbReference type="PANTHER" id="PTHR45641:SF19">
    <property type="entry name" value="NEPHROCYSTIN-3"/>
    <property type="match status" value="1"/>
</dbReference>
<dbReference type="SUPFAM" id="SSF48452">
    <property type="entry name" value="TPR-like"/>
    <property type="match status" value="1"/>
</dbReference>
<dbReference type="AlphaFoldDB" id="A0A6S7FW08"/>
<dbReference type="Pfam" id="PF13424">
    <property type="entry name" value="TPR_12"/>
    <property type="match status" value="1"/>
</dbReference>
<dbReference type="GO" id="GO:0043531">
    <property type="term" value="F:ADP binding"/>
    <property type="evidence" value="ECO:0007669"/>
    <property type="project" value="InterPro"/>
</dbReference>
<dbReference type="OrthoDB" id="5974372at2759"/>
<reference evidence="4" key="1">
    <citation type="submission" date="2020-04" db="EMBL/GenBank/DDBJ databases">
        <authorList>
            <person name="Alioto T."/>
            <person name="Alioto T."/>
            <person name="Gomez Garrido J."/>
        </authorList>
    </citation>
    <scope>NUCLEOTIDE SEQUENCE</scope>
    <source>
        <strain evidence="4">A484AB</strain>
    </source>
</reference>
<accession>A0A6S7FW08</accession>
<dbReference type="Gene3D" id="1.25.40.10">
    <property type="entry name" value="Tetratricopeptide repeat domain"/>
    <property type="match status" value="2"/>
</dbReference>
<feature type="domain" description="NB-ARC" evidence="3">
    <location>
        <begin position="50"/>
        <end position="218"/>
    </location>
</feature>
<dbReference type="InterPro" id="IPR019734">
    <property type="entry name" value="TPR_rpt"/>
</dbReference>
<dbReference type="InterPro" id="IPR002182">
    <property type="entry name" value="NB-ARC"/>
</dbReference>
<evidence type="ECO:0000256" key="1">
    <source>
        <dbReference type="ARBA" id="ARBA00022737"/>
    </source>
</evidence>